<evidence type="ECO:0000259" key="1">
    <source>
        <dbReference type="Pfam" id="PF02627"/>
    </source>
</evidence>
<proteinExistence type="predicted"/>
<name>A0A9D6Z3A8_9BACT</name>
<comment type="caution">
    <text evidence="2">The sequence shown here is derived from an EMBL/GenBank/DDBJ whole genome shotgun (WGS) entry which is preliminary data.</text>
</comment>
<dbReference type="AlphaFoldDB" id="A0A9D6Z3A8"/>
<evidence type="ECO:0000313" key="3">
    <source>
        <dbReference type="Proteomes" id="UP000807825"/>
    </source>
</evidence>
<sequence length="133" mass="15243">MSEDIKEKTAKTAKLYFEGYPGERPFDLWRSFDKGLARDLSMFITGKMYARERIPHQTRQLITVAALTVLERTEELKLHIYGALNVGCNPHDIAEVIFQCGIYGGMPVVNQSLKLLREVLQERGAWPLETQED</sequence>
<dbReference type="PANTHER" id="PTHR33570:SF2">
    <property type="entry name" value="CARBOXYMUCONOLACTONE DECARBOXYLASE-LIKE DOMAIN-CONTAINING PROTEIN"/>
    <property type="match status" value="1"/>
</dbReference>
<dbReference type="Gene3D" id="1.20.1290.10">
    <property type="entry name" value="AhpD-like"/>
    <property type="match status" value="1"/>
</dbReference>
<accession>A0A9D6Z3A8</accession>
<feature type="domain" description="Carboxymuconolactone decarboxylase-like" evidence="1">
    <location>
        <begin position="45"/>
        <end position="118"/>
    </location>
</feature>
<dbReference type="InterPro" id="IPR052512">
    <property type="entry name" value="4CMD/NDH-1_regulator"/>
</dbReference>
<protein>
    <submittedName>
        <fullName evidence="2">Carboxymuconolactone decarboxylase family protein</fullName>
    </submittedName>
</protein>
<dbReference type="InterPro" id="IPR029032">
    <property type="entry name" value="AhpD-like"/>
</dbReference>
<dbReference type="SUPFAM" id="SSF69118">
    <property type="entry name" value="AhpD-like"/>
    <property type="match status" value="1"/>
</dbReference>
<dbReference type="PANTHER" id="PTHR33570">
    <property type="entry name" value="4-CARBOXYMUCONOLACTONE DECARBOXYLASE FAMILY PROTEIN"/>
    <property type="match status" value="1"/>
</dbReference>
<gene>
    <name evidence="2" type="ORF">HY912_07975</name>
</gene>
<dbReference type="EMBL" id="JACRDE010000217">
    <property type="protein sequence ID" value="MBI5249417.1"/>
    <property type="molecule type" value="Genomic_DNA"/>
</dbReference>
<dbReference type="InterPro" id="IPR003779">
    <property type="entry name" value="CMD-like"/>
</dbReference>
<dbReference type="Pfam" id="PF02627">
    <property type="entry name" value="CMD"/>
    <property type="match status" value="1"/>
</dbReference>
<dbReference type="GO" id="GO:0051920">
    <property type="term" value="F:peroxiredoxin activity"/>
    <property type="evidence" value="ECO:0007669"/>
    <property type="project" value="InterPro"/>
</dbReference>
<evidence type="ECO:0000313" key="2">
    <source>
        <dbReference type="EMBL" id="MBI5249417.1"/>
    </source>
</evidence>
<reference evidence="2" key="1">
    <citation type="submission" date="2020-07" db="EMBL/GenBank/DDBJ databases">
        <title>Huge and variable diversity of episymbiotic CPR bacteria and DPANN archaea in groundwater ecosystems.</title>
        <authorList>
            <person name="He C.Y."/>
            <person name="Keren R."/>
            <person name="Whittaker M."/>
            <person name="Farag I.F."/>
            <person name="Doudna J."/>
            <person name="Cate J.H.D."/>
            <person name="Banfield J.F."/>
        </authorList>
    </citation>
    <scope>NUCLEOTIDE SEQUENCE</scope>
    <source>
        <strain evidence="2">NC_groundwater_1664_Pr3_B-0.1um_52_9</strain>
    </source>
</reference>
<organism evidence="2 3">
    <name type="scientific">Desulfomonile tiedjei</name>
    <dbReference type="NCBI Taxonomy" id="2358"/>
    <lineage>
        <taxon>Bacteria</taxon>
        <taxon>Pseudomonadati</taxon>
        <taxon>Thermodesulfobacteriota</taxon>
        <taxon>Desulfomonilia</taxon>
        <taxon>Desulfomonilales</taxon>
        <taxon>Desulfomonilaceae</taxon>
        <taxon>Desulfomonile</taxon>
    </lineage>
</organism>
<dbReference type="Proteomes" id="UP000807825">
    <property type="component" value="Unassembled WGS sequence"/>
</dbReference>